<keyword evidence="1" id="KW-0677">Repeat</keyword>
<dbReference type="EMBL" id="CP082237">
    <property type="protein sequence ID" value="QZT34020.1"/>
    <property type="molecule type" value="Genomic_DNA"/>
</dbReference>
<reference evidence="5" key="3">
    <citation type="submission" date="2021-08" db="EMBL/GenBank/DDBJ databases">
        <authorList>
            <person name="de Jong S."/>
            <person name="van den Broek M."/>
            <person name="Merkel A."/>
            <person name="de la Torre Cortes P."/>
            <person name="Kalamorz F."/>
            <person name="Cook G."/>
            <person name="van Loosdrecht M."/>
            <person name="McMillan D."/>
        </authorList>
    </citation>
    <scope>NUCLEOTIDE SEQUENCE</scope>
    <source>
        <strain evidence="5">TA2.A1</strain>
    </source>
</reference>
<dbReference type="InterPro" id="IPR013105">
    <property type="entry name" value="TPR_2"/>
</dbReference>
<evidence type="ECO:0000313" key="5">
    <source>
        <dbReference type="EMBL" id="QZT34020.1"/>
    </source>
</evidence>
<reference evidence="4 6" key="1">
    <citation type="journal article" date="2011" name="J. Bacteriol.">
        <title>Draft genome sequence of the thermoalkaliphilic Caldalkalibacillus thermarum strain TA2.A1.</title>
        <authorList>
            <person name="Kalamorz F."/>
            <person name="Keis S."/>
            <person name="McMillan D.G."/>
            <person name="Olsson K."/>
            <person name="Stanton J.A."/>
            <person name="Stockwell P."/>
            <person name="Black M.A."/>
            <person name="Klingeman D.M."/>
            <person name="Land M.L."/>
            <person name="Han C.S."/>
            <person name="Martin S.L."/>
            <person name="Becher S.A."/>
            <person name="Peddie C.J."/>
            <person name="Morgan H.W."/>
            <person name="Matthies D."/>
            <person name="Preiss L."/>
            <person name="Meier T."/>
            <person name="Brown S.D."/>
            <person name="Cook G.M."/>
        </authorList>
    </citation>
    <scope>NUCLEOTIDE SEQUENCE [LARGE SCALE GENOMIC DNA]</scope>
    <source>
        <strain evidence="4 6">TA2.A1</strain>
    </source>
</reference>
<dbReference type="InterPro" id="IPR011990">
    <property type="entry name" value="TPR-like_helical_dom_sf"/>
</dbReference>
<dbReference type="Pfam" id="PF07719">
    <property type="entry name" value="TPR_2"/>
    <property type="match status" value="1"/>
</dbReference>
<dbReference type="Gene3D" id="1.25.40.10">
    <property type="entry name" value="Tetratricopeptide repeat domain"/>
    <property type="match status" value="1"/>
</dbReference>
<dbReference type="EMBL" id="AFCE01000156">
    <property type="protein sequence ID" value="EGL82061.1"/>
    <property type="molecule type" value="Genomic_DNA"/>
</dbReference>
<evidence type="ECO:0000256" key="1">
    <source>
        <dbReference type="ARBA" id="ARBA00022737"/>
    </source>
</evidence>
<gene>
    <name evidence="4" type="ORF">CathTA2_2424</name>
    <name evidence="5" type="ORF">HUR95_00850</name>
</gene>
<organism evidence="4 6">
    <name type="scientific">Caldalkalibacillus thermarum (strain TA2.A1)</name>
    <dbReference type="NCBI Taxonomy" id="986075"/>
    <lineage>
        <taxon>Bacteria</taxon>
        <taxon>Bacillati</taxon>
        <taxon>Bacillota</taxon>
        <taxon>Bacilli</taxon>
        <taxon>Bacillales</taxon>
        <taxon>Bacillaceae</taxon>
        <taxon>Caldalkalibacillus</taxon>
    </lineage>
</organism>
<reference evidence="5 7" key="2">
    <citation type="journal article" date="2020" name="Extremophiles">
        <title>Genomic analysis of Caldalkalibacillus thermarum TA2.A1 reveals aerobic alkaliphilic metabolism and evolutionary hallmarks linking alkaliphilic bacteria and plant life.</title>
        <authorList>
            <person name="de Jong S.I."/>
            <person name="van den Broek M.A."/>
            <person name="Merkel A.Y."/>
            <person name="de la Torre Cortes P."/>
            <person name="Kalamorz F."/>
            <person name="Cook G.M."/>
            <person name="van Loosdrecht M.C.M."/>
            <person name="McMillan D.G.G."/>
        </authorList>
    </citation>
    <scope>NUCLEOTIDE SEQUENCE [LARGE SCALE GENOMIC DNA]</scope>
    <source>
        <strain evidence="5 7">TA2.A1</strain>
    </source>
</reference>
<accession>F5L9B9</accession>
<protein>
    <submittedName>
        <fullName evidence="4">Tetratricopeptide TPR_1 repeat-containing protein</fullName>
    </submittedName>
    <submittedName>
        <fullName evidence="5">Tetratricopeptide repeat protein</fullName>
    </submittedName>
</protein>
<evidence type="ECO:0000313" key="7">
    <source>
        <dbReference type="Proteomes" id="UP000825179"/>
    </source>
</evidence>
<feature type="repeat" description="TPR" evidence="3">
    <location>
        <begin position="144"/>
        <end position="177"/>
    </location>
</feature>
<keyword evidence="7" id="KW-1185">Reference proteome</keyword>
<evidence type="ECO:0000256" key="3">
    <source>
        <dbReference type="PROSITE-ProRule" id="PRU00339"/>
    </source>
</evidence>
<evidence type="ECO:0000313" key="6">
    <source>
        <dbReference type="Proteomes" id="UP000010716"/>
    </source>
</evidence>
<dbReference type="KEGG" id="cthu:HUR95_00850"/>
<dbReference type="SUPFAM" id="SSF48452">
    <property type="entry name" value="TPR-like"/>
    <property type="match status" value="1"/>
</dbReference>
<dbReference type="RefSeq" id="WP_007505794.1">
    <property type="nucleotide sequence ID" value="NZ_AFCE01000156.1"/>
</dbReference>
<dbReference type="SMART" id="SM00028">
    <property type="entry name" value="TPR"/>
    <property type="match status" value="2"/>
</dbReference>
<dbReference type="Proteomes" id="UP000010716">
    <property type="component" value="Unassembled WGS sequence"/>
</dbReference>
<dbReference type="AlphaFoldDB" id="F5L9B9"/>
<dbReference type="PROSITE" id="PS50005">
    <property type="entry name" value="TPR"/>
    <property type="match status" value="1"/>
</dbReference>
<sequence>MGFIDIIKNVLGLGKINGNIAEHEIKSNTKWIEAMYYISKDPKKAERLLLESEKENSLKTNSRQIIDLHFTYNHLIELYYKQRDKREDALDKCIHYCKLSIELYPEFEKAQIEEDLQLIKNAYHFNPEEMDKCLKEYKYTKPRVPAFERLAIIYEKQGKYKEAIDICDKALEYGLHDKTKGGFEARKNRLLKKMEQKSN</sequence>
<proteinExistence type="predicted"/>
<evidence type="ECO:0000256" key="2">
    <source>
        <dbReference type="ARBA" id="ARBA00022803"/>
    </source>
</evidence>
<keyword evidence="2 3" id="KW-0802">TPR repeat</keyword>
<evidence type="ECO:0000313" key="4">
    <source>
        <dbReference type="EMBL" id="EGL82061.1"/>
    </source>
</evidence>
<dbReference type="eggNOG" id="ENOG5032C1C">
    <property type="taxonomic scope" value="Bacteria"/>
</dbReference>
<dbReference type="Proteomes" id="UP000825179">
    <property type="component" value="Chromosome"/>
</dbReference>
<dbReference type="InterPro" id="IPR019734">
    <property type="entry name" value="TPR_rpt"/>
</dbReference>
<name>F5L9B9_CALTT</name>